<keyword evidence="8" id="KW-0547">Nucleotide-binding</keyword>
<evidence type="ECO:0000256" key="3">
    <source>
        <dbReference type="ARBA" id="ARBA00022598"/>
    </source>
</evidence>
<dbReference type="NCBIfam" id="TIGR02776">
    <property type="entry name" value="NHEJ_ligase_prk"/>
    <property type="match status" value="1"/>
</dbReference>
<dbReference type="InterPro" id="IPR014145">
    <property type="entry name" value="LigD_pol_dom"/>
</dbReference>
<keyword evidence="7" id="KW-0479">Metal-binding</keyword>
<dbReference type="PROSITE" id="PS50160">
    <property type="entry name" value="DNA_LIGASE_A3"/>
    <property type="match status" value="1"/>
</dbReference>
<comment type="similarity">
    <text evidence="21">In the C-terminal section; belongs to the ATP-dependent DNA ligase family.</text>
</comment>
<dbReference type="Pfam" id="PF13298">
    <property type="entry name" value="LigD_N"/>
    <property type="match status" value="1"/>
</dbReference>
<keyword evidence="4" id="KW-0808">Transferase</keyword>
<dbReference type="NCBIfam" id="TIGR02779">
    <property type="entry name" value="NHEJ_ligase_lig"/>
    <property type="match status" value="1"/>
</dbReference>
<proteinExistence type="inferred from homology"/>
<evidence type="ECO:0000256" key="8">
    <source>
        <dbReference type="ARBA" id="ARBA00022741"/>
    </source>
</evidence>
<dbReference type="PANTHER" id="PTHR42705:SF2">
    <property type="entry name" value="BIFUNCTIONAL NON-HOMOLOGOUS END JOINING PROTEIN LIGD"/>
    <property type="match status" value="1"/>
</dbReference>
<dbReference type="Gene3D" id="3.30.470.30">
    <property type="entry name" value="DNA ligase/mRNA capping enzyme"/>
    <property type="match status" value="1"/>
</dbReference>
<dbReference type="InterPro" id="IPR014144">
    <property type="entry name" value="LigD_PE_domain"/>
</dbReference>
<evidence type="ECO:0000259" key="24">
    <source>
        <dbReference type="PROSITE" id="PS50160"/>
    </source>
</evidence>
<keyword evidence="12" id="KW-0067">ATP-binding</keyword>
<evidence type="ECO:0000256" key="7">
    <source>
        <dbReference type="ARBA" id="ARBA00022723"/>
    </source>
</evidence>
<dbReference type="InterPro" id="IPR052171">
    <property type="entry name" value="NHEJ_LigD"/>
</dbReference>
<dbReference type="NCBIfam" id="TIGR02777">
    <property type="entry name" value="LigD_PE_dom"/>
    <property type="match status" value="1"/>
</dbReference>
<evidence type="ECO:0000313" key="26">
    <source>
        <dbReference type="Proteomes" id="UP001056035"/>
    </source>
</evidence>
<reference evidence="25 26" key="1">
    <citation type="submission" date="2022-06" db="EMBL/GenBank/DDBJ databases">
        <title>Paraconexibacter antarcticus.</title>
        <authorList>
            <person name="Kim C.S."/>
        </authorList>
    </citation>
    <scope>NUCLEOTIDE SEQUENCE [LARGE SCALE GENOMIC DNA]</scope>
    <source>
        <strain evidence="25 26">02-257</strain>
    </source>
</reference>
<dbReference type="EMBL" id="CP098502">
    <property type="protein sequence ID" value="UTI62726.1"/>
    <property type="molecule type" value="Genomic_DNA"/>
</dbReference>
<dbReference type="CDD" id="cd07971">
    <property type="entry name" value="OBF_DNA_ligase_LigD"/>
    <property type="match status" value="1"/>
</dbReference>
<dbReference type="GO" id="GO:0003910">
    <property type="term" value="F:DNA ligase (ATP) activity"/>
    <property type="evidence" value="ECO:0007669"/>
    <property type="project" value="UniProtKB-EC"/>
</dbReference>
<evidence type="ECO:0000256" key="12">
    <source>
        <dbReference type="ARBA" id="ARBA00022840"/>
    </source>
</evidence>
<dbReference type="Pfam" id="PF01068">
    <property type="entry name" value="DNA_ligase_A_M"/>
    <property type="match status" value="1"/>
</dbReference>
<keyword evidence="26" id="KW-1185">Reference proteome</keyword>
<dbReference type="EC" id="6.5.1.1" evidence="2"/>
<gene>
    <name evidence="25" type="primary">ligD</name>
    <name evidence="25" type="ORF">NBH00_15315</name>
</gene>
<dbReference type="Gene3D" id="2.40.50.140">
    <property type="entry name" value="Nucleic acid-binding proteins"/>
    <property type="match status" value="1"/>
</dbReference>
<sequence length="773" mass="84713">MPRRRDLQEYDAKRDFGRTPEPSGGEAADGGAAALRFVVQEHSATRLHWDLRLERDGVLVSFALPGGLPVEPGENHLAVRTEDHPLRYLDFHGEIPKGNYGAGTMTIFDTGTYDVLKWEEGRKIEVHLHGTREDARFALFPIAKKPSGPEWMIHRMDPPADPGAEAMPATIAPMLAQLAKALPPKREQDRWAFEVKWDGVRAVCHSVPGRLGLRSRAGNDITAQYSELARLNRALGHHRVILDGEIVVLGPDGRPSFGALQQRMHVTKDAARRRHAKESPVTYMIFDLLWQDGHPLTGRPYLERREALAALGLADERWKVPEHVVGHGDALLAAAKEQRLEGIIAKRLDSTYEAGRRTGSWRKHKLLQRETFVIGGWVPGEGRRRERIGALLIGVRDAGGGLRSAGRVGTGFGEVELERLAGLLGPLEQEDSPFVDAERGRSASAKIPRTAVFVRPELSCEVEFLERTATGQVRAPSYKGLAEAAAGGAVDGPAPADVRLSNPAKVLYPATGFTKRDLVDYYVQIADVLLPHLRDRRLTLKRYPDGVEGDFFYEKNAPSHRPQWVTTAGGYVVADSPAALAWLGNLADLELHTPMARADDMARPAILAFDLDPGPGAGLAECCTVALWLRAMLDGLGLRSWPKTSGSKGMQLYVPLNHPGATYAGTKGLARTIAQLLAKEAPELVVDTQKKSAREGRVLIDWSQNDEHKTTVCVYSPRATPRPQVSTPLHWAEVEAGDADALVFSPAEVLERVEREGDLFAEVATLVQALPAS</sequence>
<feature type="region of interest" description="Disordered" evidence="23">
    <location>
        <begin position="1"/>
        <end position="29"/>
    </location>
</feature>
<dbReference type="RefSeq" id="WP_254569461.1">
    <property type="nucleotide sequence ID" value="NZ_CP098502.1"/>
</dbReference>
<keyword evidence="11" id="KW-0269">Exonuclease</keyword>
<keyword evidence="3 25" id="KW-0436">Ligase</keyword>
<evidence type="ECO:0000256" key="18">
    <source>
        <dbReference type="ARBA" id="ARBA00023268"/>
    </source>
</evidence>
<dbReference type="Pfam" id="PF21686">
    <property type="entry name" value="LigD_Prim-Pol"/>
    <property type="match status" value="1"/>
</dbReference>
<comment type="similarity">
    <text evidence="22">In the N-terminal section; belongs to the LigD polymerase family.</text>
</comment>
<keyword evidence="14" id="KW-0238">DNA-binding</keyword>
<evidence type="ECO:0000256" key="4">
    <source>
        <dbReference type="ARBA" id="ARBA00022679"/>
    </source>
</evidence>
<evidence type="ECO:0000256" key="21">
    <source>
        <dbReference type="ARBA" id="ARBA00049981"/>
    </source>
</evidence>
<dbReference type="SUPFAM" id="SSF50249">
    <property type="entry name" value="Nucleic acid-binding proteins"/>
    <property type="match status" value="1"/>
</dbReference>
<dbReference type="Gene3D" id="3.30.1490.70">
    <property type="match status" value="1"/>
</dbReference>
<feature type="domain" description="ATP-dependent DNA ligase family profile" evidence="24">
    <location>
        <begin position="274"/>
        <end position="397"/>
    </location>
</feature>
<dbReference type="Proteomes" id="UP001056035">
    <property type="component" value="Chromosome"/>
</dbReference>
<dbReference type="InterPro" id="IPR014146">
    <property type="entry name" value="LigD_ligase_dom"/>
</dbReference>
<dbReference type="CDD" id="cd04861">
    <property type="entry name" value="LigD_Pol_like"/>
    <property type="match status" value="1"/>
</dbReference>
<keyword evidence="6" id="KW-0540">Nuclease</keyword>
<name>A0ABY5DMC7_9ACTN</name>
<keyword evidence="18" id="KW-0511">Multifunctional enzyme</keyword>
<accession>A0ABY5DMC7</accession>
<evidence type="ECO:0000256" key="9">
    <source>
        <dbReference type="ARBA" id="ARBA00022763"/>
    </source>
</evidence>
<keyword evidence="15" id="KW-0233">DNA recombination</keyword>
<dbReference type="Pfam" id="PF04679">
    <property type="entry name" value="DNA_ligase_A_C"/>
    <property type="match status" value="1"/>
</dbReference>
<dbReference type="SUPFAM" id="SSF56091">
    <property type="entry name" value="DNA ligase/mRNA capping enzyme, catalytic domain"/>
    <property type="match status" value="1"/>
</dbReference>
<keyword evidence="5" id="KW-0548">Nucleotidyltransferase</keyword>
<feature type="compositionally biased region" description="Basic and acidic residues" evidence="23">
    <location>
        <begin position="1"/>
        <end position="18"/>
    </location>
</feature>
<evidence type="ECO:0000256" key="17">
    <source>
        <dbReference type="ARBA" id="ARBA00023211"/>
    </source>
</evidence>
<keyword evidence="9" id="KW-0227">DNA damage</keyword>
<evidence type="ECO:0000256" key="5">
    <source>
        <dbReference type="ARBA" id="ARBA00022695"/>
    </source>
</evidence>
<evidence type="ECO:0000256" key="16">
    <source>
        <dbReference type="ARBA" id="ARBA00023204"/>
    </source>
</evidence>
<keyword evidence="10" id="KW-0378">Hydrolase</keyword>
<comment type="catalytic activity">
    <reaction evidence="20">
        <text>ATP + (deoxyribonucleotide)n-3'-hydroxyl + 5'-phospho-(deoxyribonucleotide)m = (deoxyribonucleotide)n+m + AMP + diphosphate.</text>
        <dbReference type="EC" id="6.5.1.1"/>
    </reaction>
</comment>
<dbReference type="CDD" id="cd07906">
    <property type="entry name" value="Adenylation_DNA_ligase_LigD_LigC"/>
    <property type="match status" value="1"/>
</dbReference>
<protein>
    <recommendedName>
        <fullName evidence="2">DNA ligase (ATP)</fullName>
        <ecNumber evidence="2">6.5.1.1</ecNumber>
    </recommendedName>
    <alternativeName>
        <fullName evidence="19">NHEJ DNA polymerase</fullName>
    </alternativeName>
</protein>
<evidence type="ECO:0000256" key="1">
    <source>
        <dbReference type="ARBA" id="ARBA00001936"/>
    </source>
</evidence>
<dbReference type="Gene3D" id="3.90.920.10">
    <property type="entry name" value="DNA primase, PRIM domain"/>
    <property type="match status" value="1"/>
</dbReference>
<comment type="cofactor">
    <cofactor evidence="1">
        <name>Mn(2+)</name>
        <dbReference type="ChEBI" id="CHEBI:29035"/>
    </cofactor>
</comment>
<keyword evidence="17" id="KW-0464">Manganese</keyword>
<evidence type="ECO:0000256" key="22">
    <source>
        <dbReference type="ARBA" id="ARBA00049990"/>
    </source>
</evidence>
<evidence type="ECO:0000256" key="15">
    <source>
        <dbReference type="ARBA" id="ARBA00023172"/>
    </source>
</evidence>
<evidence type="ECO:0000256" key="23">
    <source>
        <dbReference type="SAM" id="MobiDB-lite"/>
    </source>
</evidence>
<dbReference type="PANTHER" id="PTHR42705">
    <property type="entry name" value="BIFUNCTIONAL NON-HOMOLOGOUS END JOINING PROTEIN LIGD"/>
    <property type="match status" value="1"/>
</dbReference>
<evidence type="ECO:0000256" key="19">
    <source>
        <dbReference type="ARBA" id="ARBA00029943"/>
    </source>
</evidence>
<dbReference type="InterPro" id="IPR012309">
    <property type="entry name" value="DNA_ligase_ATP-dep_C"/>
</dbReference>
<dbReference type="NCBIfam" id="TIGR02778">
    <property type="entry name" value="ligD_pol"/>
    <property type="match status" value="1"/>
</dbReference>
<keyword evidence="13" id="KW-0239">DNA-directed DNA polymerase</keyword>
<evidence type="ECO:0000256" key="13">
    <source>
        <dbReference type="ARBA" id="ARBA00022932"/>
    </source>
</evidence>
<evidence type="ECO:0000256" key="14">
    <source>
        <dbReference type="ARBA" id="ARBA00023125"/>
    </source>
</evidence>
<evidence type="ECO:0000256" key="6">
    <source>
        <dbReference type="ARBA" id="ARBA00022722"/>
    </source>
</evidence>
<evidence type="ECO:0000313" key="25">
    <source>
        <dbReference type="EMBL" id="UTI62726.1"/>
    </source>
</evidence>
<dbReference type="InterPro" id="IPR014143">
    <property type="entry name" value="NHEJ_ligase_prk"/>
</dbReference>
<evidence type="ECO:0000256" key="20">
    <source>
        <dbReference type="ARBA" id="ARBA00034003"/>
    </source>
</evidence>
<evidence type="ECO:0000256" key="10">
    <source>
        <dbReference type="ARBA" id="ARBA00022801"/>
    </source>
</evidence>
<evidence type="ECO:0000256" key="11">
    <source>
        <dbReference type="ARBA" id="ARBA00022839"/>
    </source>
</evidence>
<organism evidence="25 26">
    <name type="scientific">Paraconexibacter antarcticus</name>
    <dbReference type="NCBI Taxonomy" id="2949664"/>
    <lineage>
        <taxon>Bacteria</taxon>
        <taxon>Bacillati</taxon>
        <taxon>Actinomycetota</taxon>
        <taxon>Thermoleophilia</taxon>
        <taxon>Solirubrobacterales</taxon>
        <taxon>Paraconexibacteraceae</taxon>
        <taxon>Paraconexibacter</taxon>
    </lineage>
</organism>
<dbReference type="InterPro" id="IPR012340">
    <property type="entry name" value="NA-bd_OB-fold"/>
</dbReference>
<keyword evidence="16" id="KW-0234">DNA repair</keyword>
<evidence type="ECO:0000256" key="2">
    <source>
        <dbReference type="ARBA" id="ARBA00012727"/>
    </source>
</evidence>
<dbReference type="InterPro" id="IPR012310">
    <property type="entry name" value="DNA_ligase_ATP-dep_cent"/>
</dbReference>